<dbReference type="EMBL" id="OCMT01000002">
    <property type="protein sequence ID" value="SOD13790.1"/>
    <property type="molecule type" value="Genomic_DNA"/>
</dbReference>
<gene>
    <name evidence="1" type="ORF">SAMN06297358_1239</name>
</gene>
<proteinExistence type="predicted"/>
<evidence type="ECO:0000313" key="1">
    <source>
        <dbReference type="EMBL" id="SOD13790.1"/>
    </source>
</evidence>
<reference evidence="2" key="1">
    <citation type="submission" date="2017-09" db="EMBL/GenBank/DDBJ databases">
        <authorList>
            <person name="Varghese N."/>
            <person name="Submissions S."/>
        </authorList>
    </citation>
    <scope>NUCLEOTIDE SEQUENCE [LARGE SCALE GENOMIC DNA]</scope>
    <source>
        <strain evidence="2">CGMCC 1.12803</strain>
    </source>
</reference>
<dbReference type="Proteomes" id="UP000219281">
    <property type="component" value="Unassembled WGS sequence"/>
</dbReference>
<accession>A0A285ZVW7</accession>
<organism evidence="1 2">
    <name type="scientific">Pedobacter xixiisoli</name>
    <dbReference type="NCBI Taxonomy" id="1476464"/>
    <lineage>
        <taxon>Bacteria</taxon>
        <taxon>Pseudomonadati</taxon>
        <taxon>Bacteroidota</taxon>
        <taxon>Sphingobacteriia</taxon>
        <taxon>Sphingobacteriales</taxon>
        <taxon>Sphingobacteriaceae</taxon>
        <taxon>Pedobacter</taxon>
    </lineage>
</organism>
<keyword evidence="2" id="KW-1185">Reference proteome</keyword>
<dbReference type="AlphaFoldDB" id="A0A285ZVW7"/>
<sequence>MGDILHLEQADFNFFQQHLKFFQLLFGYLPEHLYMVSLKLVNGFLMSCELISSKISCYAKSLSCSFRLRIWMVISTKVMITPSVFFDFADNIGKDIHLEPSQISGLDFFFKQNTRIYHLLDILDDTWESDVILVIANRPSNIIDIQAELFHCRGREFSEDKVCIYEQLRNDRIAKIVFELVIKLDQFFDLLILIIHLSPAGLQSACLCKARKISLSRIYMKDSQLTDLVWCIIVGKIDNTYVVSFGQGLSLTY</sequence>
<evidence type="ECO:0000313" key="2">
    <source>
        <dbReference type="Proteomes" id="UP000219281"/>
    </source>
</evidence>
<protein>
    <submittedName>
        <fullName evidence="1">Uncharacterized protein</fullName>
    </submittedName>
</protein>
<name>A0A285ZVW7_9SPHI</name>